<dbReference type="Proteomes" id="UP000182652">
    <property type="component" value="Unassembled WGS sequence"/>
</dbReference>
<gene>
    <name evidence="3" type="ORF">SAMN04489745_1299</name>
</gene>
<dbReference type="AlphaFoldDB" id="A0A1H4MCR1"/>
<feature type="transmembrane region" description="Helical" evidence="2">
    <location>
        <begin position="90"/>
        <end position="111"/>
    </location>
</feature>
<evidence type="ECO:0000313" key="3">
    <source>
        <dbReference type="EMBL" id="SEB80627.1"/>
    </source>
</evidence>
<evidence type="ECO:0000313" key="4">
    <source>
        <dbReference type="Proteomes" id="UP000182652"/>
    </source>
</evidence>
<keyword evidence="4" id="KW-1185">Reference proteome</keyword>
<feature type="region of interest" description="Disordered" evidence="1">
    <location>
        <begin position="55"/>
        <end position="78"/>
    </location>
</feature>
<protein>
    <submittedName>
        <fullName evidence="3">Uncharacterized protein</fullName>
    </submittedName>
</protein>
<evidence type="ECO:0000256" key="2">
    <source>
        <dbReference type="SAM" id="Phobius"/>
    </source>
</evidence>
<evidence type="ECO:0000256" key="1">
    <source>
        <dbReference type="SAM" id="MobiDB-lite"/>
    </source>
</evidence>
<name>A0A1H4MCR1_9MICC</name>
<dbReference type="EMBL" id="FNSN01000003">
    <property type="protein sequence ID" value="SEB80627.1"/>
    <property type="molecule type" value="Genomic_DNA"/>
</dbReference>
<keyword evidence="2" id="KW-0812">Transmembrane</keyword>
<accession>A0A1H4MCR1</accession>
<feature type="transmembrane region" description="Helical" evidence="2">
    <location>
        <begin position="117"/>
        <end position="137"/>
    </location>
</feature>
<feature type="transmembrane region" description="Helical" evidence="2">
    <location>
        <begin position="6"/>
        <end position="23"/>
    </location>
</feature>
<keyword evidence="2" id="KW-0472">Membrane</keyword>
<dbReference type="STRING" id="156980.SAMN04489745_1299"/>
<dbReference type="RefSeq" id="WP_074784096.1">
    <property type="nucleotide sequence ID" value="NZ_FNSN01000003.1"/>
</dbReference>
<reference evidence="3 4" key="1">
    <citation type="submission" date="2016-10" db="EMBL/GenBank/DDBJ databases">
        <authorList>
            <person name="de Groot N.N."/>
        </authorList>
    </citation>
    <scope>NUCLEOTIDE SEQUENCE [LARGE SCALE GENOMIC DNA]</scope>
    <source>
        <strain evidence="3 4">DSM 10495</strain>
    </source>
</reference>
<sequence>MSSSVVLVAAVAFWLLGIAPSLLKRRVRVRTVEPEGEGRPVSLPVARIGPTVTVQDGSEEEETVPMENPGQQDLSENPVRRPTIKTGRAALALLGAVSLVAVPVTAVLTLFSVVAPSAPLLCLFVTVACVAVLRQLAKRDRLRRVDRAFQDAMSSSSVPTRDVAVERPLSSPSEPFDGSPAEPVKEAEEPPLTAAELRQAALAVAREIGDSEAEADATWEPVDVPKPLYVDAPRAERPAPEPLDLPEAPKPEGKPIIKDALKPDLAQAVQAGAANVAVVGQGQSALRNLDAILQRRRA</sequence>
<keyword evidence="2" id="KW-1133">Transmembrane helix</keyword>
<feature type="region of interest" description="Disordered" evidence="1">
    <location>
        <begin position="150"/>
        <end position="191"/>
    </location>
</feature>
<proteinExistence type="predicted"/>
<feature type="region of interest" description="Disordered" evidence="1">
    <location>
        <begin position="212"/>
        <end position="255"/>
    </location>
</feature>
<organism evidence="3 4">
    <name type="scientific">Arthrobacter woluwensis</name>
    <dbReference type="NCBI Taxonomy" id="156980"/>
    <lineage>
        <taxon>Bacteria</taxon>
        <taxon>Bacillati</taxon>
        <taxon>Actinomycetota</taxon>
        <taxon>Actinomycetes</taxon>
        <taxon>Micrococcales</taxon>
        <taxon>Micrococcaceae</taxon>
        <taxon>Arthrobacter</taxon>
    </lineage>
</organism>